<feature type="signal peptide" evidence="9">
    <location>
        <begin position="1"/>
        <end position="23"/>
    </location>
</feature>
<reference evidence="10" key="1">
    <citation type="submission" date="2013-08" db="EMBL/GenBank/DDBJ databases">
        <title>The neuropeptide complement of the marine annelid Platynereis dumerilii.</title>
        <authorList>
            <person name="Conzelmann M."/>
            <person name="Williams E.A."/>
            <person name="Krug K."/>
            <person name="Franz-Wachtel M."/>
            <person name="Macek B."/>
            <person name="Jekely G."/>
        </authorList>
    </citation>
    <scope>NUCLEOTIDE SEQUENCE</scope>
</reference>
<keyword evidence="8" id="KW-0143">Chaperone</keyword>
<accession>V5TBY3</accession>
<evidence type="ECO:0000256" key="4">
    <source>
        <dbReference type="ARBA" id="ARBA00022448"/>
    </source>
</evidence>
<evidence type="ECO:0000256" key="9">
    <source>
        <dbReference type="SAM" id="SignalP"/>
    </source>
</evidence>
<dbReference type="PANTHER" id="PTHR12738:SF0">
    <property type="entry name" value="NEUROENDOCRINE PROTEIN 7B2"/>
    <property type="match status" value="1"/>
</dbReference>
<comment type="subcellular location">
    <subcellularLocation>
        <location evidence="1">Secreted</location>
    </subcellularLocation>
</comment>
<dbReference type="GO" id="GO:0030141">
    <property type="term" value="C:secretory granule"/>
    <property type="evidence" value="ECO:0007669"/>
    <property type="project" value="InterPro"/>
</dbReference>
<evidence type="ECO:0000313" key="10">
    <source>
        <dbReference type="EMBL" id="AHB62383.1"/>
    </source>
</evidence>
<proteinExistence type="evidence at transcript level"/>
<comment type="similarity">
    <text evidence="2">Belongs to the 7B2 family.</text>
</comment>
<name>V5TBY3_PLADU</name>
<evidence type="ECO:0000256" key="8">
    <source>
        <dbReference type="ARBA" id="ARBA00023186"/>
    </source>
</evidence>
<organism evidence="10">
    <name type="scientific">Platynereis dumerilii</name>
    <name type="common">Dumeril's clam worm</name>
    <dbReference type="NCBI Taxonomy" id="6359"/>
    <lineage>
        <taxon>Eukaryota</taxon>
        <taxon>Metazoa</taxon>
        <taxon>Spiralia</taxon>
        <taxon>Lophotrochozoa</taxon>
        <taxon>Annelida</taxon>
        <taxon>Polychaeta</taxon>
        <taxon>Errantia</taxon>
        <taxon>Phyllodocida</taxon>
        <taxon>Nereididae</taxon>
        <taxon>Platynereis</taxon>
    </lineage>
</organism>
<keyword evidence="10" id="KW-0527">Neuropeptide</keyword>
<feature type="chain" id="PRO_5004740910" description="Neuroendocrine protein 7B2" evidence="9">
    <location>
        <begin position="24"/>
        <end position="256"/>
    </location>
</feature>
<dbReference type="GO" id="GO:0005576">
    <property type="term" value="C:extracellular region"/>
    <property type="evidence" value="ECO:0007669"/>
    <property type="project" value="UniProtKB-SubCell"/>
</dbReference>
<keyword evidence="6 9" id="KW-0732">Signal</keyword>
<dbReference type="EMBL" id="KF515944">
    <property type="protein sequence ID" value="AHB62383.1"/>
    <property type="molecule type" value="mRNA"/>
</dbReference>
<evidence type="ECO:0000256" key="2">
    <source>
        <dbReference type="ARBA" id="ARBA00006348"/>
    </source>
</evidence>
<evidence type="ECO:0000256" key="6">
    <source>
        <dbReference type="ARBA" id="ARBA00022729"/>
    </source>
</evidence>
<evidence type="ECO:0000256" key="3">
    <source>
        <dbReference type="ARBA" id="ARBA00019589"/>
    </source>
</evidence>
<dbReference type="MEROPS" id="I21.001"/>
<evidence type="ECO:0000256" key="1">
    <source>
        <dbReference type="ARBA" id="ARBA00004613"/>
    </source>
</evidence>
<dbReference type="GO" id="GO:0046883">
    <property type="term" value="P:regulation of hormone secretion"/>
    <property type="evidence" value="ECO:0007669"/>
    <property type="project" value="TreeGrafter"/>
</dbReference>
<dbReference type="PANTHER" id="PTHR12738">
    <property type="entry name" value="NEUROENDOCRINE PROTEIN 7B2"/>
    <property type="match status" value="1"/>
</dbReference>
<evidence type="ECO:0000256" key="5">
    <source>
        <dbReference type="ARBA" id="ARBA00022525"/>
    </source>
</evidence>
<sequence>MRTWAMTGLAGLMLVLLVANVRADYYDDYLVQDLYKRLSQLDDYLAEDNEAYGGNSDWLDDRIPLDSRDGTTDIRDHEYLEHSASKGGFQYISGGAGEGNQHLTPEGTQNNTHEVKSDEALPFYCHPPNPCPKGFTEEDGCQLDVKDTAEDQKKWISKMMASGQCSCDEEHMFSCPKDRSTMNADKGHEGRDDLDNVLDSLLAGKMDNPYSVGNKREKMVAKKGHPGNLNLGNPFLDGQVVHTVAKKGGVGSVMMK</sequence>
<protein>
    <recommendedName>
        <fullName evidence="3">Neuroendocrine protein 7B2</fullName>
    </recommendedName>
</protein>
<evidence type="ECO:0000256" key="7">
    <source>
        <dbReference type="ARBA" id="ARBA00023157"/>
    </source>
</evidence>
<dbReference type="InterPro" id="IPR007945">
    <property type="entry name" value="Secretogranin_V"/>
</dbReference>
<dbReference type="GO" id="GO:0007218">
    <property type="term" value="P:neuropeptide signaling pathway"/>
    <property type="evidence" value="ECO:0007669"/>
    <property type="project" value="UniProtKB-KW"/>
</dbReference>
<dbReference type="GO" id="GO:0030234">
    <property type="term" value="F:enzyme regulator activity"/>
    <property type="evidence" value="ECO:0007669"/>
    <property type="project" value="TreeGrafter"/>
</dbReference>
<keyword evidence="4" id="KW-0813">Transport</keyword>
<keyword evidence="7" id="KW-1015">Disulfide bond</keyword>
<keyword evidence="5" id="KW-0964">Secreted</keyword>
<dbReference type="Pfam" id="PF05281">
    <property type="entry name" value="Secretogranin_V"/>
    <property type="match status" value="1"/>
</dbReference>
<dbReference type="AlphaFoldDB" id="V5TBY3"/>